<dbReference type="eggNOG" id="COG0451">
    <property type="taxonomic scope" value="Bacteria"/>
</dbReference>
<gene>
    <name evidence="2" type="ordered locus">TVNIR_1142</name>
</gene>
<dbReference type="InterPro" id="IPR036291">
    <property type="entry name" value="NAD(P)-bd_dom_sf"/>
</dbReference>
<dbReference type="PANTHER" id="PTHR48079:SF6">
    <property type="entry name" value="NAD(P)-BINDING DOMAIN-CONTAINING PROTEIN-RELATED"/>
    <property type="match status" value="1"/>
</dbReference>
<name>L0DT84_THIND</name>
<dbReference type="GO" id="GO:0005737">
    <property type="term" value="C:cytoplasm"/>
    <property type="evidence" value="ECO:0007669"/>
    <property type="project" value="TreeGrafter"/>
</dbReference>
<dbReference type="SUPFAM" id="SSF51735">
    <property type="entry name" value="NAD(P)-binding Rossmann-fold domains"/>
    <property type="match status" value="1"/>
</dbReference>
<dbReference type="Gene3D" id="3.40.50.720">
    <property type="entry name" value="NAD(P)-binding Rossmann-like Domain"/>
    <property type="match status" value="1"/>
</dbReference>
<dbReference type="PANTHER" id="PTHR48079">
    <property type="entry name" value="PROTEIN YEEZ"/>
    <property type="match status" value="1"/>
</dbReference>
<dbReference type="InterPro" id="IPR001509">
    <property type="entry name" value="Epimerase_deHydtase"/>
</dbReference>
<dbReference type="InterPro" id="IPR051783">
    <property type="entry name" value="NAD(P)-dependent_oxidoreduct"/>
</dbReference>
<evidence type="ECO:0000259" key="1">
    <source>
        <dbReference type="Pfam" id="PF01370"/>
    </source>
</evidence>
<sequence>MRLLVRNPARVARSSAPLQKETPAYSVGDVSDRASVERAMAGCDAVLHAAAVYSLDVRDADAMRRINAVGTLNVLNAAGDRGLDPIIHVSSHVTLSPTHDGLLTANAAVASPLGAYSASKADAERAARSLQERGLPVVIGYPGAVFGPHDMRLGESTRFLCDVLAGRMPVIPRGGICIVDVRDLAAAFAAMLEARQGPRRYLLGGIQVSLAGLVDLVAEVTGRRIRRWVLPPWALRPGVRLAGHLQRLLPVRLPLSEEGFDTVVRNARPDDSAAACDLGFSPRDLHDTLADTCHWAYCRGWISRHRVGRLATTR</sequence>
<dbReference type="HOGENOM" id="CLU_007383_6_0_6"/>
<accession>L0DT84</accession>
<evidence type="ECO:0000313" key="2">
    <source>
        <dbReference type="EMBL" id="AGA32819.1"/>
    </source>
</evidence>
<protein>
    <submittedName>
        <fullName evidence="2">NAD-dependent epimerase/dehydratase-like protein</fullName>
    </submittedName>
</protein>
<dbReference type="Pfam" id="PF01370">
    <property type="entry name" value="Epimerase"/>
    <property type="match status" value="1"/>
</dbReference>
<keyword evidence="3" id="KW-1185">Reference proteome</keyword>
<dbReference type="STRING" id="1255043.TVNIR_1142"/>
<dbReference type="EMBL" id="CP003989">
    <property type="protein sequence ID" value="AGA32819.1"/>
    <property type="molecule type" value="Genomic_DNA"/>
</dbReference>
<dbReference type="PATRIC" id="fig|1255043.3.peg.1154"/>
<dbReference type="AlphaFoldDB" id="L0DT84"/>
<proteinExistence type="predicted"/>
<feature type="domain" description="NAD-dependent epimerase/dehydratase" evidence="1">
    <location>
        <begin position="24"/>
        <end position="204"/>
    </location>
</feature>
<dbReference type="KEGG" id="tni:TVNIR_1142"/>
<dbReference type="Proteomes" id="UP000010809">
    <property type="component" value="Chromosome"/>
</dbReference>
<dbReference type="GO" id="GO:0004029">
    <property type="term" value="F:aldehyde dehydrogenase (NAD+) activity"/>
    <property type="evidence" value="ECO:0007669"/>
    <property type="project" value="TreeGrafter"/>
</dbReference>
<evidence type="ECO:0000313" key="3">
    <source>
        <dbReference type="Proteomes" id="UP000010809"/>
    </source>
</evidence>
<organism evidence="2 3">
    <name type="scientific">Thioalkalivibrio nitratireducens (strain DSM 14787 / UNIQEM 213 / ALEN2)</name>
    <dbReference type="NCBI Taxonomy" id="1255043"/>
    <lineage>
        <taxon>Bacteria</taxon>
        <taxon>Pseudomonadati</taxon>
        <taxon>Pseudomonadota</taxon>
        <taxon>Gammaproteobacteria</taxon>
        <taxon>Chromatiales</taxon>
        <taxon>Ectothiorhodospiraceae</taxon>
        <taxon>Thioalkalivibrio</taxon>
    </lineage>
</organism>
<reference evidence="2" key="1">
    <citation type="submission" date="2015-12" db="EMBL/GenBank/DDBJ databases">
        <authorList>
            <person name="Tikhonova T.V."/>
            <person name="Pavlov A.R."/>
            <person name="Beletsky A.V."/>
            <person name="Mardanov A.V."/>
            <person name="Sorokin D.Y."/>
            <person name="Ravin N.V."/>
            <person name="Popov V.O."/>
        </authorList>
    </citation>
    <scope>NUCLEOTIDE SEQUENCE</scope>
    <source>
        <strain evidence="2">DSM 14787</strain>
    </source>
</reference>